<sequence>MSDAGWQESVLREMGVSQRGLAALDPRPRGPRREPHPHPAPVVRPEAAPAAPSGRPDDAAPRDGSAGAEPGRGPHHGDPLLVRMGRGVRKAVGGSGTSGGHGRAEVVQMLRRPVPGLRRLTVVSVRGGAGKTTLAALLATELARYRADRVLAVDADAELGSLPPRLGVRTERSLSDLVQRRPRSFEEAAPYLTRAGERLWVLSAARGGRIAERFTPDVFETALGAVAGHFAAAVVDCGSGVRTDLHRALLAGTHGLVLVTPGTVDGALSAGGALEWFRDNGRQALLGRTVVATVTHAPRASADLERAEEMLGRWGLPVVHVPYDRRLAVGGAVDAGRLSDATGTAVGRIAYEVFARAIGAPEVGG</sequence>
<dbReference type="InterPro" id="IPR050625">
    <property type="entry name" value="ParA/MinD_ATPase"/>
</dbReference>
<gene>
    <name evidence="3" type="ORF">GCM10022416_07150</name>
</gene>
<evidence type="ECO:0000259" key="2">
    <source>
        <dbReference type="Pfam" id="PF01656"/>
    </source>
</evidence>
<dbReference type="Gene3D" id="3.40.50.300">
    <property type="entry name" value="P-loop containing nucleotide triphosphate hydrolases"/>
    <property type="match status" value="1"/>
</dbReference>
<feature type="region of interest" description="Disordered" evidence="1">
    <location>
        <begin position="1"/>
        <end position="81"/>
    </location>
</feature>
<dbReference type="PANTHER" id="PTHR43384">
    <property type="entry name" value="SEPTUM SITE-DETERMINING PROTEIN MIND HOMOLOG, CHLOROPLASTIC-RELATED"/>
    <property type="match status" value="1"/>
</dbReference>
<feature type="compositionally biased region" description="Low complexity" evidence="1">
    <location>
        <begin position="41"/>
        <end position="52"/>
    </location>
</feature>
<dbReference type="EMBL" id="BAABDO010000006">
    <property type="protein sequence ID" value="GAA4130064.1"/>
    <property type="molecule type" value="Genomic_DNA"/>
</dbReference>
<dbReference type="Pfam" id="PF01656">
    <property type="entry name" value="CbiA"/>
    <property type="match status" value="1"/>
</dbReference>
<evidence type="ECO:0000313" key="3">
    <source>
        <dbReference type="EMBL" id="GAA4130064.1"/>
    </source>
</evidence>
<dbReference type="InterPro" id="IPR002586">
    <property type="entry name" value="CobQ/CobB/MinD/ParA_Nub-bd_dom"/>
</dbReference>
<organism evidence="3 4">
    <name type="scientific">Actinomadura keratinilytica</name>
    <dbReference type="NCBI Taxonomy" id="547461"/>
    <lineage>
        <taxon>Bacteria</taxon>
        <taxon>Bacillati</taxon>
        <taxon>Actinomycetota</taxon>
        <taxon>Actinomycetes</taxon>
        <taxon>Streptosporangiales</taxon>
        <taxon>Thermomonosporaceae</taxon>
        <taxon>Actinomadura</taxon>
    </lineage>
</organism>
<dbReference type="Proteomes" id="UP001500266">
    <property type="component" value="Unassembled WGS sequence"/>
</dbReference>
<dbReference type="PANTHER" id="PTHR43384:SF14">
    <property type="entry name" value="ESX-1 SECRETION-ASSOCIATED PROTEIN ESPI"/>
    <property type="match status" value="1"/>
</dbReference>
<accession>A0ABP7Y3U7</accession>
<evidence type="ECO:0000256" key="1">
    <source>
        <dbReference type="SAM" id="MobiDB-lite"/>
    </source>
</evidence>
<comment type="caution">
    <text evidence="3">The sequence shown here is derived from an EMBL/GenBank/DDBJ whole genome shotgun (WGS) entry which is preliminary data.</text>
</comment>
<protein>
    <recommendedName>
        <fullName evidence="2">CobQ/CobB/MinD/ParA nucleotide binding domain-containing protein</fullName>
    </recommendedName>
</protein>
<evidence type="ECO:0000313" key="4">
    <source>
        <dbReference type="Proteomes" id="UP001500266"/>
    </source>
</evidence>
<proteinExistence type="predicted"/>
<reference evidence="4" key="1">
    <citation type="journal article" date="2019" name="Int. J. Syst. Evol. Microbiol.">
        <title>The Global Catalogue of Microorganisms (GCM) 10K type strain sequencing project: providing services to taxonomists for standard genome sequencing and annotation.</title>
        <authorList>
            <consortium name="The Broad Institute Genomics Platform"/>
            <consortium name="The Broad Institute Genome Sequencing Center for Infectious Disease"/>
            <person name="Wu L."/>
            <person name="Ma J."/>
        </authorList>
    </citation>
    <scope>NUCLEOTIDE SEQUENCE [LARGE SCALE GENOMIC DNA]</scope>
    <source>
        <strain evidence="4">JCM 17316</strain>
    </source>
</reference>
<dbReference type="InterPro" id="IPR027417">
    <property type="entry name" value="P-loop_NTPase"/>
</dbReference>
<keyword evidence="4" id="KW-1185">Reference proteome</keyword>
<dbReference type="RefSeq" id="WP_345017335.1">
    <property type="nucleotide sequence ID" value="NZ_BAABDO010000006.1"/>
</dbReference>
<feature type="compositionally biased region" description="Basic and acidic residues" evidence="1">
    <location>
        <begin position="26"/>
        <end position="37"/>
    </location>
</feature>
<dbReference type="SUPFAM" id="SSF52540">
    <property type="entry name" value="P-loop containing nucleoside triphosphate hydrolases"/>
    <property type="match status" value="1"/>
</dbReference>
<name>A0ABP7Y3U7_9ACTN</name>
<feature type="domain" description="CobQ/CobB/MinD/ParA nucleotide binding" evidence="2">
    <location>
        <begin position="121"/>
        <end position="326"/>
    </location>
</feature>